<evidence type="ECO:0000313" key="1">
    <source>
        <dbReference type="EMBL" id="RHK50702.1"/>
    </source>
</evidence>
<name>A0A3R6MLU2_9BACT</name>
<accession>A0A3R6MLU2</accession>
<proteinExistence type="predicted"/>
<dbReference type="EMBL" id="QRNO01000028">
    <property type="protein sequence ID" value="RHK50702.1"/>
    <property type="molecule type" value="Genomic_DNA"/>
</dbReference>
<protein>
    <submittedName>
        <fullName evidence="1">Uncharacterized protein</fullName>
    </submittedName>
</protein>
<organism evidence="1 2">
    <name type="scientific">Leyella stercorea</name>
    <dbReference type="NCBI Taxonomy" id="363265"/>
    <lineage>
        <taxon>Bacteria</taxon>
        <taxon>Pseudomonadati</taxon>
        <taxon>Bacteroidota</taxon>
        <taxon>Bacteroidia</taxon>
        <taxon>Bacteroidales</taxon>
        <taxon>Prevotellaceae</taxon>
        <taxon>Leyella</taxon>
    </lineage>
</organism>
<reference evidence="1 2" key="1">
    <citation type="submission" date="2018-08" db="EMBL/GenBank/DDBJ databases">
        <title>A genome reference for cultivated species of the human gut microbiota.</title>
        <authorList>
            <person name="Zou Y."/>
            <person name="Xue W."/>
            <person name="Luo G."/>
        </authorList>
    </citation>
    <scope>NUCLEOTIDE SEQUENCE [LARGE SCALE GENOMIC DNA]</scope>
    <source>
        <strain evidence="1 2">AF42-9</strain>
    </source>
</reference>
<dbReference type="Proteomes" id="UP000286598">
    <property type="component" value="Unassembled WGS sequence"/>
</dbReference>
<dbReference type="AlphaFoldDB" id="A0A3R6MLU2"/>
<comment type="caution">
    <text evidence="1">The sequence shown here is derived from an EMBL/GenBank/DDBJ whole genome shotgun (WGS) entry which is preliminary data.</text>
</comment>
<sequence length="172" mass="19621">MGSVLISCGNDDDDSAIGGDTGGENTEIKTDYTATKQVKTVELTKKNTISIYVDFNRSYYLSYIDGKLCLLPYERYNGYWNHRYNENYFHYNDHPTVTTSDVGKVSGLSDITGYYPADQDRACFSIIQPSHGYSMSFKTEDDEIKHLRVYCSKIKLDENGSIKSVTIQYQLY</sequence>
<evidence type="ECO:0000313" key="2">
    <source>
        <dbReference type="Proteomes" id="UP000286598"/>
    </source>
</evidence>
<gene>
    <name evidence="1" type="ORF">DW060_06755</name>
</gene>
<keyword evidence="2" id="KW-1185">Reference proteome</keyword>